<evidence type="ECO:0000313" key="5">
    <source>
        <dbReference type="EMBL" id="RFD24711.1"/>
    </source>
</evidence>
<sequence length="621" mass="65294">MYDSLGLSIGTTNLAVASNGSLPTSRRAVLTLYPQFSSKVIASDHNTDMTEPSVRMSGFVERISDAVALVSSDGSDHDPDLLMVEALNAMVLAAGVNVASSEISIAVPAHWKTETLQALRNGLRTHGGLVRSGMEPLLVSDAIAALTAANDELFLAEIGVVALLDFGGTGTSATLLNLAEDFEIISTTMRYTDFSGKEIDQSLLFRIFEDQGNHSGIDSSSTIEVGKLGQLIERCSVAKERLSTQTITELAVEIDGRRCSMTLTRDELEDLIQDRLTGFIYAFDDMLARHRKSWTDLAAVVTVGGCASIPLVNERLSEHSHRPVVTVSQPSLAAARGALLLISRGKELDIRTRTSASLSAAASGDDAIELTAGLDAGVLAIDGGALTERELAWSQAEYPEDASARFGRDSFYEDGPAGWSVPLNVIESPIGRLWRRIRVSQLVIGLCALVAMAAIGGVAYTLTDVQKPGTPVMPIIAPQPALSPSSVASSPVPPPPISRPIPSSTAVPSSAVPTPPRIVVTTLPPVVTKTTVVPTTKPATTTTTTTTSTTTTTTTSTTTTTTTPTTSTIAVPPESTAPTTSTVAITTQWLHVPFLPVPIPVPVPQNLGGGNLQNPFLSPDG</sequence>
<feature type="compositionally biased region" description="Low complexity" evidence="4">
    <location>
        <begin position="500"/>
        <end position="513"/>
    </location>
</feature>
<dbReference type="OrthoDB" id="5173286at2"/>
<dbReference type="EMBL" id="QAYL01000025">
    <property type="protein sequence ID" value="RFD24711.1"/>
    <property type="molecule type" value="Genomic_DNA"/>
</dbReference>
<dbReference type="Pfam" id="PF00012">
    <property type="entry name" value="HSP70"/>
    <property type="match status" value="1"/>
</dbReference>
<reference evidence="5 6" key="1">
    <citation type="submission" date="2018-07" db="EMBL/GenBank/DDBJ databases">
        <title>Whole genome sequence of Mycobacterium uberis.</title>
        <authorList>
            <person name="Benjak A."/>
        </authorList>
    </citation>
    <scope>NUCLEOTIDE SEQUENCE [LARGE SCALE GENOMIC DNA]</scope>
    <source>
        <strain evidence="5 6">Jura</strain>
    </source>
</reference>
<gene>
    <name evidence="5" type="ORF">MUBE_12520</name>
</gene>
<keyword evidence="2" id="KW-0067">ATP-binding</keyword>
<keyword evidence="1" id="KW-0547">Nucleotide-binding</keyword>
<proteinExistence type="predicted"/>
<dbReference type="RefSeq" id="WP_116540775.1">
    <property type="nucleotide sequence ID" value="NZ_QAYL01000025.1"/>
</dbReference>
<evidence type="ECO:0000256" key="1">
    <source>
        <dbReference type="ARBA" id="ARBA00022741"/>
    </source>
</evidence>
<evidence type="ECO:0000256" key="4">
    <source>
        <dbReference type="SAM" id="MobiDB-lite"/>
    </source>
</evidence>
<feature type="compositionally biased region" description="Low complexity" evidence="4">
    <location>
        <begin position="481"/>
        <end position="490"/>
    </location>
</feature>
<dbReference type="Gene3D" id="3.90.640.10">
    <property type="entry name" value="Actin, Chain A, domain 4"/>
    <property type="match status" value="1"/>
</dbReference>
<evidence type="ECO:0000313" key="6">
    <source>
        <dbReference type="Proteomes" id="UP000258522"/>
    </source>
</evidence>
<dbReference type="InterPro" id="IPR013126">
    <property type="entry name" value="Hsp_70_fam"/>
</dbReference>
<dbReference type="GO" id="GO:0005524">
    <property type="term" value="F:ATP binding"/>
    <property type="evidence" value="ECO:0007669"/>
    <property type="project" value="UniProtKB-KW"/>
</dbReference>
<protein>
    <recommendedName>
        <fullName evidence="7">Molecular chaperone</fullName>
    </recommendedName>
</protein>
<dbReference type="PANTHER" id="PTHR42749">
    <property type="entry name" value="CELL SHAPE-DETERMINING PROTEIN MREB"/>
    <property type="match status" value="1"/>
</dbReference>
<keyword evidence="6" id="KW-1185">Reference proteome</keyword>
<dbReference type="AlphaFoldDB" id="A0A3E1HE19"/>
<evidence type="ECO:0000256" key="2">
    <source>
        <dbReference type="ARBA" id="ARBA00022840"/>
    </source>
</evidence>
<dbReference type="PANTHER" id="PTHR42749:SF1">
    <property type="entry name" value="CELL SHAPE-DETERMINING PROTEIN MREB"/>
    <property type="match status" value="1"/>
</dbReference>
<name>A0A3E1HE19_9MYCO</name>
<keyword evidence="3" id="KW-0143">Chaperone</keyword>
<evidence type="ECO:0000256" key="3">
    <source>
        <dbReference type="ARBA" id="ARBA00023186"/>
    </source>
</evidence>
<comment type="caution">
    <text evidence="5">The sequence shown here is derived from an EMBL/GenBank/DDBJ whole genome shotgun (WGS) entry which is preliminary data.</text>
</comment>
<organism evidence="5 6">
    <name type="scientific">Mycobacterium uberis</name>
    <dbReference type="NCBI Taxonomy" id="2162698"/>
    <lineage>
        <taxon>Bacteria</taxon>
        <taxon>Bacillati</taxon>
        <taxon>Actinomycetota</taxon>
        <taxon>Actinomycetes</taxon>
        <taxon>Mycobacteriales</taxon>
        <taxon>Mycobacteriaceae</taxon>
        <taxon>Mycobacterium</taxon>
    </lineage>
</organism>
<accession>A0A3E1HE19</accession>
<evidence type="ECO:0008006" key="7">
    <source>
        <dbReference type="Google" id="ProtNLM"/>
    </source>
</evidence>
<feature type="region of interest" description="Disordered" evidence="4">
    <location>
        <begin position="481"/>
        <end position="513"/>
    </location>
</feature>
<dbReference type="GO" id="GO:0140662">
    <property type="term" value="F:ATP-dependent protein folding chaperone"/>
    <property type="evidence" value="ECO:0007669"/>
    <property type="project" value="InterPro"/>
</dbReference>
<dbReference type="Proteomes" id="UP000258522">
    <property type="component" value="Unassembled WGS sequence"/>
</dbReference>
<feature type="region of interest" description="Disordered" evidence="4">
    <location>
        <begin position="537"/>
        <end position="579"/>
    </location>
</feature>
<dbReference type="SUPFAM" id="SSF53067">
    <property type="entry name" value="Actin-like ATPase domain"/>
    <property type="match status" value="1"/>
</dbReference>
<dbReference type="Gene3D" id="3.30.420.40">
    <property type="match status" value="2"/>
</dbReference>
<dbReference type="InterPro" id="IPR043129">
    <property type="entry name" value="ATPase_NBD"/>
</dbReference>